<feature type="domain" description="C2H2-type" evidence="2">
    <location>
        <begin position="9"/>
        <end position="33"/>
    </location>
</feature>
<dbReference type="SMART" id="SM00355">
    <property type="entry name" value="ZnF_C2H2"/>
    <property type="match status" value="2"/>
</dbReference>
<evidence type="ECO:0000256" key="1">
    <source>
        <dbReference type="SAM" id="MobiDB-lite"/>
    </source>
</evidence>
<accession>A0A3G4ZXX0</accession>
<feature type="region of interest" description="Disordered" evidence="1">
    <location>
        <begin position="487"/>
        <end position="513"/>
    </location>
</feature>
<feature type="compositionally biased region" description="Basic residues" evidence="1">
    <location>
        <begin position="498"/>
        <end position="513"/>
    </location>
</feature>
<proteinExistence type="predicted"/>
<organism evidence="3">
    <name type="scientific">Faunusvirus sp</name>
    <dbReference type="NCBI Taxonomy" id="2487766"/>
    <lineage>
        <taxon>Viruses</taxon>
        <taxon>Varidnaviria</taxon>
        <taxon>Bamfordvirae</taxon>
        <taxon>Nucleocytoviricota</taxon>
        <taxon>Megaviricetes</taxon>
        <taxon>Imitervirales</taxon>
        <taxon>Mimiviridae</taxon>
    </lineage>
</organism>
<sequence>MNSLSDILYECDTCTYKTTTHKSYTDHLMTDAHMRNENKPSSIHIPISKIKSDDKYKCTYCNQPYKAQGNCDRHMKTCKIYKNLIDEVANSKIREFQLAAEIKEFRDKEIKWTAEVREFANREIKWATDAKEITQQLYDLKNKHDRSIFEHKYDMDNISIKYEKNIIEITKKHMEELKQNTQHVQQQLVQQPVQQLIQHSVQQQSIQQSVQQSVQQPTQQSNYKPVRHGDNINNGQANSNNVNSQFNSRNNINVVHVQGVKYLTENYPSAPLLKVFEETAITNICAISEPQIVDDIVAIYKPEYNSEDDVATMAKRDTAKGTSKYLADIIVKEYVKDKPNDQSMWNTDKNRNHYVVKSTVLNSEKWIEDNEAKYIIATIVKPLLLYMIRIVQDARIIISTRNLSTKDSKVLQDGNDALNVLICLEIYLRDSENTSRYVAKHLSPSFTLHKIDTGDEPDEIDAESTNVKLIEKQTDLEKNFINVGIDEENEDGPTSKATKAKNKNIGRAIKKKK</sequence>
<dbReference type="InterPro" id="IPR013087">
    <property type="entry name" value="Znf_C2H2_type"/>
</dbReference>
<dbReference type="EMBL" id="MK072178">
    <property type="protein sequence ID" value="AYV79765.1"/>
    <property type="molecule type" value="Genomic_DNA"/>
</dbReference>
<gene>
    <name evidence="3" type="ORF">Faunusvirus47_6</name>
</gene>
<feature type="domain" description="C2H2-type" evidence="2">
    <location>
        <begin position="56"/>
        <end position="76"/>
    </location>
</feature>
<evidence type="ECO:0000313" key="3">
    <source>
        <dbReference type="EMBL" id="AYV79765.1"/>
    </source>
</evidence>
<evidence type="ECO:0000259" key="2">
    <source>
        <dbReference type="SMART" id="SM00355"/>
    </source>
</evidence>
<feature type="compositionally biased region" description="Low complexity" evidence="1">
    <location>
        <begin position="231"/>
        <end position="241"/>
    </location>
</feature>
<reference evidence="3" key="1">
    <citation type="submission" date="2018-10" db="EMBL/GenBank/DDBJ databases">
        <title>Hidden diversity of soil giant viruses.</title>
        <authorList>
            <person name="Schulz F."/>
            <person name="Alteio L."/>
            <person name="Goudeau D."/>
            <person name="Ryan E.M."/>
            <person name="Malmstrom R.R."/>
            <person name="Blanchard J."/>
            <person name="Woyke T."/>
        </authorList>
    </citation>
    <scope>NUCLEOTIDE SEQUENCE</scope>
    <source>
        <strain evidence="3">FNV1</strain>
    </source>
</reference>
<name>A0A3G4ZXX0_9VIRU</name>
<feature type="region of interest" description="Disordered" evidence="1">
    <location>
        <begin position="208"/>
        <end position="241"/>
    </location>
</feature>
<feature type="compositionally biased region" description="Low complexity" evidence="1">
    <location>
        <begin position="208"/>
        <end position="222"/>
    </location>
</feature>
<protein>
    <recommendedName>
        <fullName evidence="2">C2H2-type domain-containing protein</fullName>
    </recommendedName>
</protein>